<dbReference type="InterPro" id="IPR043561">
    <property type="entry name" value="LHW-like"/>
</dbReference>
<dbReference type="Proteomes" id="UP001055439">
    <property type="component" value="Chromosome 2"/>
</dbReference>
<reference evidence="4" key="1">
    <citation type="submission" date="2022-05" db="EMBL/GenBank/DDBJ databases">
        <title>The Musa troglodytarum L. genome provides insights into the mechanism of non-climacteric behaviour and enrichment of carotenoids.</title>
        <authorList>
            <person name="Wang J."/>
        </authorList>
    </citation>
    <scope>NUCLEOTIDE SEQUENCE</scope>
    <source>
        <tissue evidence="4">Leaf</tissue>
    </source>
</reference>
<name>A0A9E7JL01_9LILI</name>
<dbReference type="GO" id="GO:0046983">
    <property type="term" value="F:protein dimerization activity"/>
    <property type="evidence" value="ECO:0007669"/>
    <property type="project" value="InterPro"/>
</dbReference>
<evidence type="ECO:0000256" key="1">
    <source>
        <dbReference type="ARBA" id="ARBA00023015"/>
    </source>
</evidence>
<dbReference type="EMBL" id="CP097504">
    <property type="protein sequence ID" value="URD84945.1"/>
    <property type="molecule type" value="Genomic_DNA"/>
</dbReference>
<dbReference type="PANTHER" id="PTHR46196:SF3">
    <property type="entry name" value="TRANSCRIPTION FACTOR LHW-LIKE ISOFORM X1"/>
    <property type="match status" value="1"/>
</dbReference>
<dbReference type="InterPro" id="IPR011598">
    <property type="entry name" value="bHLH_dom"/>
</dbReference>
<evidence type="ECO:0000256" key="2">
    <source>
        <dbReference type="ARBA" id="ARBA00023163"/>
    </source>
</evidence>
<dbReference type="PANTHER" id="PTHR46196">
    <property type="entry name" value="TRANSCRIPTION FACTOR BHLH155-LIKE ISOFORM X1-RELATED"/>
    <property type="match status" value="1"/>
</dbReference>
<dbReference type="OrthoDB" id="778365at2759"/>
<dbReference type="Pfam" id="PF23176">
    <property type="entry name" value="bHLH_LHW"/>
    <property type="match status" value="1"/>
</dbReference>
<keyword evidence="2" id="KW-0804">Transcription</keyword>
<keyword evidence="1" id="KW-0805">Transcription regulation</keyword>
<dbReference type="Pfam" id="PF14215">
    <property type="entry name" value="bHLH-MYC_N"/>
    <property type="match status" value="1"/>
</dbReference>
<evidence type="ECO:0000259" key="3">
    <source>
        <dbReference type="PROSITE" id="PS50888"/>
    </source>
</evidence>
<feature type="domain" description="BHLH" evidence="3">
    <location>
        <begin position="568"/>
        <end position="617"/>
    </location>
</feature>
<dbReference type="PROSITE" id="PS50888">
    <property type="entry name" value="BHLH"/>
    <property type="match status" value="1"/>
</dbReference>
<dbReference type="AlphaFoldDB" id="A0A9E7JL01"/>
<proteinExistence type="predicted"/>
<gene>
    <name evidence="4" type="ORF">MUK42_27636</name>
</gene>
<dbReference type="InterPro" id="IPR025610">
    <property type="entry name" value="MYC/MYB_N"/>
</dbReference>
<evidence type="ECO:0000313" key="5">
    <source>
        <dbReference type="Proteomes" id="UP001055439"/>
    </source>
</evidence>
<evidence type="ECO:0000313" key="4">
    <source>
        <dbReference type="EMBL" id="URD84945.1"/>
    </source>
</evidence>
<sequence length="752" mass="83598">MAISSFLFGSLGATDELSSRRGAQADASGVLLYGRPSLSLCHDPITAVDMAEEAEVDSETTGLLGQPVSLNILSCEDSYFDDTKARVILEDTLYDGSLHINPGMISFADSKDAQGRSCASHPIKMALENLKYHHYSLGEGFVGKVALTQGHYWIFACELKSKVQSDSCKDWQLLLAADIKTILLVPVAHYGVVQLGSLEMVMEDLALVFHIIDSFSTLYDHLVARDSGTSDLSVHCPSISSPINMPLLANSSTSILSSFSSAQSQQLLTIDPNVLSFFMVNHNSPTPQNVMEKKLDIDAIDTDENLTKERSNYLWLASTEEPQCFGHPNNLSEGNMSDFSFNENETKLTFQPDPLDCKSISGQNHHGYDTGVEDIAYKESDKNYICRFPSFPIESELHKVLGMASVEEYDGCFLNTTLPVDDGPISSITTFQTVGSEYYDRTFNELGSWLIEENDTEYLLDTMVSSLLCDSNDDAFEGKSLRSFSNNSSEKVIESSIRESESSVLHMGSLLTTTHPRSTSISKDEEYMNSPTISSCISVCGSTNGDNNNRMAKGHNSRKLSVINKRGGRNGNSHKPRPRDRQLIQDRVKELRELIPNGSKCSIDTLLDRTVSHMLFLQSISSQAEKLKQTAHTKVKTEVDNSVKPHTQANGANSTCEQGSQPEVWPIVVEYLDQPGQILVEVLCSDYGLFLEIAHVIRRLQLTILKGILESRSDKLWAHFIIEVSRGFHRMHILWPLMQLLHRNRAFKPTKF</sequence>
<organism evidence="4 5">
    <name type="scientific">Musa troglodytarum</name>
    <name type="common">fe'i banana</name>
    <dbReference type="NCBI Taxonomy" id="320322"/>
    <lineage>
        <taxon>Eukaryota</taxon>
        <taxon>Viridiplantae</taxon>
        <taxon>Streptophyta</taxon>
        <taxon>Embryophyta</taxon>
        <taxon>Tracheophyta</taxon>
        <taxon>Spermatophyta</taxon>
        <taxon>Magnoliopsida</taxon>
        <taxon>Liliopsida</taxon>
        <taxon>Zingiberales</taxon>
        <taxon>Musaceae</taxon>
        <taxon>Musa</taxon>
    </lineage>
</organism>
<accession>A0A9E7JL01</accession>
<dbReference type="GO" id="GO:0003700">
    <property type="term" value="F:DNA-binding transcription factor activity"/>
    <property type="evidence" value="ECO:0007669"/>
    <property type="project" value="InterPro"/>
</dbReference>
<keyword evidence="5" id="KW-1185">Reference proteome</keyword>
<protein>
    <recommendedName>
        <fullName evidence="3">BHLH domain-containing protein</fullName>
    </recommendedName>
</protein>